<feature type="non-terminal residue" evidence="1">
    <location>
        <position position="385"/>
    </location>
</feature>
<dbReference type="EMBL" id="AUZY01007792">
    <property type="protein sequence ID" value="EQD48715.1"/>
    <property type="molecule type" value="Genomic_DNA"/>
</dbReference>
<gene>
    <name evidence="1" type="ORF">B1B_11947</name>
</gene>
<organism evidence="1">
    <name type="scientific">mine drainage metagenome</name>
    <dbReference type="NCBI Taxonomy" id="410659"/>
    <lineage>
        <taxon>unclassified sequences</taxon>
        <taxon>metagenomes</taxon>
        <taxon>ecological metagenomes</taxon>
    </lineage>
</organism>
<sequence length="385" mass="40498">LFTYTNGTIIPTWLESGASNASKLSEYWLSLYGMPADSSITIDMLILPQQLNVFNDFRTGESPQFSSGKYDDGAAVFPFYDPGSSVSQFNTVNARPLSSNKENGPFGSKVPVISLSGPTSSSRSSESIAWINYELGGNLILQSWVNLSGNENAMMAARGASNNTSTNYILGDGWAGYQAQISYENGTTNTYLKGSGSRSNAWCFVSSELNGSSLSVVVSNGPQGTGGVILATTSATSSLIVPTSNQYAGISVWSGSSSPAYFYLLRAITLPANGVMPSVSTTQKVSNSSNNNVIKEQASLHLVGNFNSVVGLSSQITRLYLADGSVVLSDRVMRLISSNLPLNITQSAAGINLSLSAISITGSNVSTSVDGSSIIRLSNTNFTTS</sequence>
<evidence type="ECO:0000313" key="1">
    <source>
        <dbReference type="EMBL" id="EQD48715.1"/>
    </source>
</evidence>
<dbReference type="AlphaFoldDB" id="T1B2Y4"/>
<reference evidence="1" key="1">
    <citation type="submission" date="2013-08" db="EMBL/GenBank/DDBJ databases">
        <authorList>
            <person name="Mendez C."/>
            <person name="Richter M."/>
            <person name="Ferrer M."/>
            <person name="Sanchez J."/>
        </authorList>
    </citation>
    <scope>NUCLEOTIDE SEQUENCE</scope>
</reference>
<feature type="non-terminal residue" evidence="1">
    <location>
        <position position="1"/>
    </location>
</feature>
<comment type="caution">
    <text evidence="1">The sequence shown here is derived from an EMBL/GenBank/DDBJ whole genome shotgun (WGS) entry which is preliminary data.</text>
</comment>
<reference evidence="1" key="2">
    <citation type="journal article" date="2014" name="ISME J.">
        <title>Microbial stratification in low pH oxic and suboxic macroscopic growths along an acid mine drainage.</title>
        <authorList>
            <person name="Mendez-Garcia C."/>
            <person name="Mesa V."/>
            <person name="Sprenger R.R."/>
            <person name="Richter M."/>
            <person name="Diez M.S."/>
            <person name="Solano J."/>
            <person name="Bargiela R."/>
            <person name="Golyshina O.V."/>
            <person name="Manteca A."/>
            <person name="Ramos J.L."/>
            <person name="Gallego J.R."/>
            <person name="Llorente I."/>
            <person name="Martins Dos Santos V.A."/>
            <person name="Jensen O.N."/>
            <person name="Pelaez A.I."/>
            <person name="Sanchez J."/>
            <person name="Ferrer M."/>
        </authorList>
    </citation>
    <scope>NUCLEOTIDE SEQUENCE</scope>
</reference>
<accession>T1B2Y4</accession>
<protein>
    <submittedName>
        <fullName evidence="1">Uncharacterized protein</fullName>
    </submittedName>
</protein>
<proteinExistence type="predicted"/>
<name>T1B2Y4_9ZZZZ</name>